<accession>A0ABR1IRP2</accession>
<keyword evidence="12 14" id="KW-0472">Membrane</keyword>
<proteinExistence type="inferred from homology"/>
<organism evidence="15 16">
    <name type="scientific">Marasmiellus scandens</name>
    <dbReference type="NCBI Taxonomy" id="2682957"/>
    <lineage>
        <taxon>Eukaryota</taxon>
        <taxon>Fungi</taxon>
        <taxon>Dikarya</taxon>
        <taxon>Basidiomycota</taxon>
        <taxon>Agaricomycotina</taxon>
        <taxon>Agaricomycetes</taxon>
        <taxon>Agaricomycetidae</taxon>
        <taxon>Agaricales</taxon>
        <taxon>Marasmiineae</taxon>
        <taxon>Omphalotaceae</taxon>
        <taxon>Marasmiellus</taxon>
    </lineage>
</organism>
<keyword evidence="10 13" id="KW-0408">Iron</keyword>
<keyword evidence="7 13" id="KW-0479">Metal-binding</keyword>
<evidence type="ECO:0000256" key="5">
    <source>
        <dbReference type="ARBA" id="ARBA00022617"/>
    </source>
</evidence>
<evidence type="ECO:0000256" key="7">
    <source>
        <dbReference type="ARBA" id="ARBA00022723"/>
    </source>
</evidence>
<evidence type="ECO:0000256" key="9">
    <source>
        <dbReference type="ARBA" id="ARBA00023002"/>
    </source>
</evidence>
<protein>
    <recommendedName>
        <fullName evidence="17">Cytochrome P450</fullName>
    </recommendedName>
</protein>
<feature type="transmembrane region" description="Helical" evidence="14">
    <location>
        <begin position="17"/>
        <end position="35"/>
    </location>
</feature>
<dbReference type="InterPro" id="IPR036396">
    <property type="entry name" value="Cyt_P450_sf"/>
</dbReference>
<comment type="similarity">
    <text evidence="4 13">Belongs to the cytochrome P450 family.</text>
</comment>
<keyword evidence="9 13" id="KW-0560">Oxidoreductase</keyword>
<dbReference type="Proteomes" id="UP001498398">
    <property type="component" value="Unassembled WGS sequence"/>
</dbReference>
<sequence>MNWQSEQRAQTLSSPQGLVTIGLLVVVSLLVRYVYKSRQRSLKFIRGPPSPSWLVGNEYDLVHQLEVSKLQDPWIKEYGAVFRYSGCFGEDVLNVADPKALQHILHASSYHYPKTNDMRNDTRRLFGKGIVWAEGSTHQRHRKALNPAFSASQLKTFLSMFQRSTQRLVAKWQNQYSLADQNKEKGQIIDMTKWISRLTLDVIGETSFDYDFQALDGSDDNHLSMTLKAVFQNNVQRTKFSLLVRAFRRNLIIDPTFYNPFNLGAPVVLTKDDKLQNNWLKASSAAAMDILHKKAANGNQGIEESNKDILSVLVRSNNLEDPKKRLDDEEVMAQMSTMILAGHETTGSTTVWLLYALAQHPEHQQRLLKEIQEVRKRKVDAGEDEQFTPNDYDSMPFFNAVIKEILRLYPIAITLFRSPDRDDVIPLSEPIISTSGDKLTEIPVKKGQRIHIDIYNYNRLKSVWGEDADTWNPERFLDEKKGATLGVFANLMTFSAGVRACIGWRFALLELQAILEGLICAFEFSLDPSLKILKAQAGVMAPMVAGREKEGLQMPLTVKPRA</sequence>
<reference evidence="15 16" key="1">
    <citation type="submission" date="2024-01" db="EMBL/GenBank/DDBJ databases">
        <title>A draft genome for the cacao thread blight pathogen Marasmiellus scandens.</title>
        <authorList>
            <person name="Baruah I.K."/>
            <person name="Leung J."/>
            <person name="Bukari Y."/>
            <person name="Amoako-Attah I."/>
            <person name="Meinhardt L.W."/>
            <person name="Bailey B.A."/>
            <person name="Cohen S.P."/>
        </authorList>
    </citation>
    <scope>NUCLEOTIDE SEQUENCE [LARGE SCALE GENOMIC DNA]</scope>
    <source>
        <strain evidence="15 16">GH-19</strain>
    </source>
</reference>
<dbReference type="PANTHER" id="PTHR24305">
    <property type="entry name" value="CYTOCHROME P450"/>
    <property type="match status" value="1"/>
</dbReference>
<keyword evidence="5 13" id="KW-0349">Heme</keyword>
<dbReference type="PROSITE" id="PS00086">
    <property type="entry name" value="CYTOCHROME_P450"/>
    <property type="match status" value="1"/>
</dbReference>
<evidence type="ECO:0000313" key="16">
    <source>
        <dbReference type="Proteomes" id="UP001498398"/>
    </source>
</evidence>
<dbReference type="PANTHER" id="PTHR24305:SF166">
    <property type="entry name" value="CYTOCHROME P450 12A4, MITOCHONDRIAL-RELATED"/>
    <property type="match status" value="1"/>
</dbReference>
<dbReference type="InterPro" id="IPR017972">
    <property type="entry name" value="Cyt_P450_CS"/>
</dbReference>
<dbReference type="EMBL" id="JBANRG010000073">
    <property type="protein sequence ID" value="KAK7439363.1"/>
    <property type="molecule type" value="Genomic_DNA"/>
</dbReference>
<dbReference type="Pfam" id="PF00067">
    <property type="entry name" value="p450"/>
    <property type="match status" value="1"/>
</dbReference>
<dbReference type="PRINTS" id="PR00465">
    <property type="entry name" value="EP450IV"/>
</dbReference>
<comment type="caution">
    <text evidence="15">The sequence shown here is derived from an EMBL/GenBank/DDBJ whole genome shotgun (WGS) entry which is preliminary data.</text>
</comment>
<evidence type="ECO:0000256" key="13">
    <source>
        <dbReference type="RuleBase" id="RU000461"/>
    </source>
</evidence>
<evidence type="ECO:0000256" key="3">
    <source>
        <dbReference type="ARBA" id="ARBA00004721"/>
    </source>
</evidence>
<dbReference type="InterPro" id="IPR001128">
    <property type="entry name" value="Cyt_P450"/>
</dbReference>
<gene>
    <name evidence="15" type="ORF">VKT23_017587</name>
</gene>
<name>A0ABR1IRP2_9AGAR</name>
<comment type="subcellular location">
    <subcellularLocation>
        <location evidence="2">Membrane</location>
    </subcellularLocation>
</comment>
<evidence type="ECO:0000256" key="6">
    <source>
        <dbReference type="ARBA" id="ARBA00022692"/>
    </source>
</evidence>
<keyword evidence="16" id="KW-1185">Reference proteome</keyword>
<keyword evidence="11 13" id="KW-0503">Monooxygenase</keyword>
<dbReference type="Gene3D" id="1.10.630.10">
    <property type="entry name" value="Cytochrome P450"/>
    <property type="match status" value="1"/>
</dbReference>
<evidence type="ECO:0000256" key="12">
    <source>
        <dbReference type="ARBA" id="ARBA00023136"/>
    </source>
</evidence>
<evidence type="ECO:0000256" key="14">
    <source>
        <dbReference type="SAM" id="Phobius"/>
    </source>
</evidence>
<evidence type="ECO:0000256" key="11">
    <source>
        <dbReference type="ARBA" id="ARBA00023033"/>
    </source>
</evidence>
<evidence type="ECO:0000313" key="15">
    <source>
        <dbReference type="EMBL" id="KAK7439363.1"/>
    </source>
</evidence>
<evidence type="ECO:0008006" key="17">
    <source>
        <dbReference type="Google" id="ProtNLM"/>
    </source>
</evidence>
<comment type="pathway">
    <text evidence="3">Secondary metabolite biosynthesis; terpenoid biosynthesis.</text>
</comment>
<evidence type="ECO:0000256" key="10">
    <source>
        <dbReference type="ARBA" id="ARBA00023004"/>
    </source>
</evidence>
<dbReference type="PRINTS" id="PR00385">
    <property type="entry name" value="P450"/>
</dbReference>
<evidence type="ECO:0000256" key="8">
    <source>
        <dbReference type="ARBA" id="ARBA00022989"/>
    </source>
</evidence>
<comment type="cofactor">
    <cofactor evidence="1">
        <name>heme</name>
        <dbReference type="ChEBI" id="CHEBI:30413"/>
    </cofactor>
</comment>
<dbReference type="SUPFAM" id="SSF48264">
    <property type="entry name" value="Cytochrome P450"/>
    <property type="match status" value="1"/>
</dbReference>
<evidence type="ECO:0000256" key="4">
    <source>
        <dbReference type="ARBA" id="ARBA00010617"/>
    </source>
</evidence>
<dbReference type="InterPro" id="IPR050121">
    <property type="entry name" value="Cytochrome_P450_monoxygenase"/>
</dbReference>
<dbReference type="InterPro" id="IPR002403">
    <property type="entry name" value="Cyt_P450_E_grp-IV"/>
</dbReference>
<evidence type="ECO:0000256" key="1">
    <source>
        <dbReference type="ARBA" id="ARBA00001971"/>
    </source>
</evidence>
<evidence type="ECO:0000256" key="2">
    <source>
        <dbReference type="ARBA" id="ARBA00004370"/>
    </source>
</evidence>
<keyword evidence="6 14" id="KW-0812">Transmembrane</keyword>
<keyword evidence="8 14" id="KW-1133">Transmembrane helix</keyword>